<keyword evidence="2" id="KW-1003">Cell membrane</keyword>
<evidence type="ECO:0000256" key="8">
    <source>
        <dbReference type="SAM" id="Phobius"/>
    </source>
</evidence>
<feature type="transmembrane region" description="Helical" evidence="8">
    <location>
        <begin position="12"/>
        <end position="32"/>
    </location>
</feature>
<keyword evidence="3" id="KW-0328">Glycosyltransferase</keyword>
<dbReference type="PANTHER" id="PTHR33908:SF11">
    <property type="entry name" value="MEMBRANE PROTEIN"/>
    <property type="match status" value="1"/>
</dbReference>
<feature type="transmembrane region" description="Helical" evidence="8">
    <location>
        <begin position="78"/>
        <end position="99"/>
    </location>
</feature>
<keyword evidence="5 8" id="KW-0812">Transmembrane</keyword>
<comment type="caution">
    <text evidence="9">The sequence shown here is derived from an EMBL/GenBank/DDBJ whole genome shotgun (WGS) entry which is preliminary data.</text>
</comment>
<accession>A0ABU4PGV2</accession>
<evidence type="ECO:0000256" key="1">
    <source>
        <dbReference type="ARBA" id="ARBA00004651"/>
    </source>
</evidence>
<dbReference type="PANTHER" id="PTHR33908">
    <property type="entry name" value="MANNOSYLTRANSFERASE YKCB-RELATED"/>
    <property type="match status" value="1"/>
</dbReference>
<keyword evidence="10" id="KW-1185">Reference proteome</keyword>
<feature type="transmembrane region" description="Helical" evidence="8">
    <location>
        <begin position="280"/>
        <end position="296"/>
    </location>
</feature>
<feature type="transmembrane region" description="Helical" evidence="8">
    <location>
        <begin position="39"/>
        <end position="58"/>
    </location>
</feature>
<name>A0ABU4PGV2_9SPHN</name>
<feature type="transmembrane region" description="Helical" evidence="8">
    <location>
        <begin position="111"/>
        <end position="132"/>
    </location>
</feature>
<gene>
    <name evidence="9" type="ORF">SIL82_04075</name>
</gene>
<evidence type="ECO:0000256" key="3">
    <source>
        <dbReference type="ARBA" id="ARBA00022676"/>
    </source>
</evidence>
<evidence type="ECO:0000313" key="10">
    <source>
        <dbReference type="Proteomes" id="UP001279660"/>
    </source>
</evidence>
<dbReference type="InterPro" id="IPR050297">
    <property type="entry name" value="LipidA_mod_glycosyltrf_83"/>
</dbReference>
<dbReference type="RefSeq" id="WP_010405140.1">
    <property type="nucleotide sequence ID" value="NZ_JAWXXV010000001.1"/>
</dbReference>
<evidence type="ECO:0000256" key="2">
    <source>
        <dbReference type="ARBA" id="ARBA00022475"/>
    </source>
</evidence>
<proteinExistence type="predicted"/>
<dbReference type="EMBL" id="JAWXXV010000001">
    <property type="protein sequence ID" value="MDX5983426.1"/>
    <property type="molecule type" value="Genomic_DNA"/>
</dbReference>
<keyword evidence="7 8" id="KW-0472">Membrane</keyword>
<evidence type="ECO:0000256" key="7">
    <source>
        <dbReference type="ARBA" id="ARBA00023136"/>
    </source>
</evidence>
<keyword evidence="4" id="KW-0808">Transferase</keyword>
<feature type="transmembrane region" description="Helical" evidence="8">
    <location>
        <begin position="330"/>
        <end position="350"/>
    </location>
</feature>
<evidence type="ECO:0000313" key="9">
    <source>
        <dbReference type="EMBL" id="MDX5983426.1"/>
    </source>
</evidence>
<feature type="transmembrane region" description="Helical" evidence="8">
    <location>
        <begin position="199"/>
        <end position="228"/>
    </location>
</feature>
<protein>
    <submittedName>
        <fullName evidence="9">DUF2029 domain-containing protein</fullName>
    </submittedName>
</protein>
<organism evidence="9 10">
    <name type="scientific">Sphingomonas echinoides</name>
    <dbReference type="NCBI Taxonomy" id="59803"/>
    <lineage>
        <taxon>Bacteria</taxon>
        <taxon>Pseudomonadati</taxon>
        <taxon>Pseudomonadota</taxon>
        <taxon>Alphaproteobacteria</taxon>
        <taxon>Sphingomonadales</taxon>
        <taxon>Sphingomonadaceae</taxon>
        <taxon>Sphingomonas</taxon>
    </lineage>
</organism>
<comment type="subcellular location">
    <subcellularLocation>
        <location evidence="1">Cell membrane</location>
        <topology evidence="1">Multi-pass membrane protein</topology>
    </subcellularLocation>
</comment>
<feature type="transmembrane region" description="Helical" evidence="8">
    <location>
        <begin position="302"/>
        <end position="318"/>
    </location>
</feature>
<sequence>MDERTTDPVLFPWRYGAGVLVFFTLCALIRSVDHDESQYVAAAVLTAHGYLPFRDFAYLQTPLQPFLFAPVAWLAGPWVWPALRLVNATLGAVLVSCVWRAAREAGASARAALIAAGLLALSDILLFSIATARNDALPAALLAAALVPIVRAQQGRGSAGQAVLIGLLLAAAAAAKVSYALPAAAYGVYALIDRRHRPLAVLAGAMPMVAFVAWTWAMAPAAFVFGTLRFPALAPAEYYTPGSWKMSYLAKAVDALKFFALGPALLALVLVRRRLMRPGVVEWLVLAGLVAALLPFPTWRQYLLPVLPPLFVVLALVWDRAPPGRGLRIFTVVTIFAGLAPSVAAAVQALDGSSMLVALREGRAIRTALDSAGVQGPVATLSPQFLGVTGRLPDRRFAAGPFYYRTHQLADPAIEPRFHVVSADRPADLDRAPPAAVLIGGEAPWTAGDSDTDALLEHWAIARGYRTVAIDSTRFRLYVRRP</sequence>
<feature type="transmembrane region" description="Helical" evidence="8">
    <location>
        <begin position="163"/>
        <end position="192"/>
    </location>
</feature>
<keyword evidence="6 8" id="KW-1133">Transmembrane helix</keyword>
<reference evidence="9 10" key="1">
    <citation type="submission" date="2023-11" db="EMBL/GenBank/DDBJ databases">
        <title>MicrobeMod: A computational toolkit for identifying prokaryotic methylation and restriction-modification with nanopore sequencing.</title>
        <authorList>
            <person name="Crits-Christoph A."/>
            <person name="Kang S.C."/>
            <person name="Lee H."/>
            <person name="Ostrov N."/>
        </authorList>
    </citation>
    <scope>NUCLEOTIDE SEQUENCE [LARGE SCALE GENOMIC DNA]</scope>
    <source>
        <strain evidence="9 10">ATCC 14820</strain>
    </source>
</reference>
<evidence type="ECO:0000256" key="6">
    <source>
        <dbReference type="ARBA" id="ARBA00022989"/>
    </source>
</evidence>
<evidence type="ECO:0000256" key="5">
    <source>
        <dbReference type="ARBA" id="ARBA00022692"/>
    </source>
</evidence>
<evidence type="ECO:0000256" key="4">
    <source>
        <dbReference type="ARBA" id="ARBA00022679"/>
    </source>
</evidence>
<feature type="transmembrane region" description="Helical" evidence="8">
    <location>
        <begin position="248"/>
        <end position="271"/>
    </location>
</feature>
<dbReference type="Proteomes" id="UP001279660">
    <property type="component" value="Unassembled WGS sequence"/>
</dbReference>